<gene>
    <name evidence="1" type="ORF">TIFTF001_012538</name>
</gene>
<accession>A0AA87ZTI7</accession>
<evidence type="ECO:0000313" key="1">
    <source>
        <dbReference type="EMBL" id="GMN43334.1"/>
    </source>
</evidence>
<proteinExistence type="predicted"/>
<reference evidence="1" key="1">
    <citation type="submission" date="2023-07" db="EMBL/GenBank/DDBJ databases">
        <title>draft genome sequence of fig (Ficus carica).</title>
        <authorList>
            <person name="Takahashi T."/>
            <person name="Nishimura K."/>
        </authorList>
    </citation>
    <scope>NUCLEOTIDE SEQUENCE</scope>
</reference>
<dbReference type="AlphaFoldDB" id="A0AA87ZTI7"/>
<protein>
    <submittedName>
        <fullName evidence="1">Uncharacterized protein</fullName>
    </submittedName>
</protein>
<organism evidence="1 2">
    <name type="scientific">Ficus carica</name>
    <name type="common">Common fig</name>
    <dbReference type="NCBI Taxonomy" id="3494"/>
    <lineage>
        <taxon>Eukaryota</taxon>
        <taxon>Viridiplantae</taxon>
        <taxon>Streptophyta</taxon>
        <taxon>Embryophyta</taxon>
        <taxon>Tracheophyta</taxon>
        <taxon>Spermatophyta</taxon>
        <taxon>Magnoliopsida</taxon>
        <taxon>eudicotyledons</taxon>
        <taxon>Gunneridae</taxon>
        <taxon>Pentapetalae</taxon>
        <taxon>rosids</taxon>
        <taxon>fabids</taxon>
        <taxon>Rosales</taxon>
        <taxon>Moraceae</taxon>
        <taxon>Ficeae</taxon>
        <taxon>Ficus</taxon>
    </lineage>
</organism>
<name>A0AA87ZTI7_FICCA</name>
<dbReference type="EMBL" id="BTGU01000016">
    <property type="protein sequence ID" value="GMN43334.1"/>
    <property type="molecule type" value="Genomic_DNA"/>
</dbReference>
<keyword evidence="2" id="KW-1185">Reference proteome</keyword>
<sequence>MNLPNLKNLHQITTSSNNTRESKLIHRNTHLPHSSIELQPLRCSRIGDEPGDHRIVSEGVAVDVRGEIEDRNGVVHTAALGVHVDEAGDGRGRVEEEAIDEHEGVDLSAGEEVLVVGACLEQGYARCEVLREPRISAFRSERRRRREAGRERRFPVQDFGKDCASVHLTRAIGGTVLFRNLMM</sequence>
<comment type="caution">
    <text evidence="1">The sequence shown here is derived from an EMBL/GenBank/DDBJ whole genome shotgun (WGS) entry which is preliminary data.</text>
</comment>
<dbReference type="Proteomes" id="UP001187192">
    <property type="component" value="Unassembled WGS sequence"/>
</dbReference>
<evidence type="ECO:0000313" key="2">
    <source>
        <dbReference type="Proteomes" id="UP001187192"/>
    </source>
</evidence>